<organism evidence="6 7">
    <name type="scientific">Jimgerdemannia flammicorona</name>
    <dbReference type="NCBI Taxonomy" id="994334"/>
    <lineage>
        <taxon>Eukaryota</taxon>
        <taxon>Fungi</taxon>
        <taxon>Fungi incertae sedis</taxon>
        <taxon>Mucoromycota</taxon>
        <taxon>Mucoromycotina</taxon>
        <taxon>Endogonomycetes</taxon>
        <taxon>Endogonales</taxon>
        <taxon>Endogonaceae</taxon>
        <taxon>Jimgerdemannia</taxon>
    </lineage>
</organism>
<reference evidence="6 7" key="1">
    <citation type="journal article" date="2018" name="New Phytol.">
        <title>Phylogenomics of Endogonaceae and evolution of mycorrhizas within Mucoromycota.</title>
        <authorList>
            <person name="Chang Y."/>
            <person name="Desiro A."/>
            <person name="Na H."/>
            <person name="Sandor L."/>
            <person name="Lipzen A."/>
            <person name="Clum A."/>
            <person name="Barry K."/>
            <person name="Grigoriev I.V."/>
            <person name="Martin F.M."/>
            <person name="Stajich J.E."/>
            <person name="Smith M.E."/>
            <person name="Bonito G."/>
            <person name="Spatafora J.W."/>
        </authorList>
    </citation>
    <scope>NUCLEOTIDE SEQUENCE [LARGE SCALE GENOMIC DNA]</scope>
    <source>
        <strain evidence="6 7">GMNB39</strain>
    </source>
</reference>
<evidence type="ECO:0000313" key="6">
    <source>
        <dbReference type="EMBL" id="RUO96141.1"/>
    </source>
</evidence>
<dbReference type="OrthoDB" id="10021397at2759"/>
<accession>A0A433A081</accession>
<comment type="subcellular location">
    <subcellularLocation>
        <location evidence="1">Membrane</location>
        <topology evidence="1">Multi-pass membrane protein</topology>
    </subcellularLocation>
</comment>
<evidence type="ECO:0000313" key="7">
    <source>
        <dbReference type="Proteomes" id="UP000268093"/>
    </source>
</evidence>
<keyword evidence="4 5" id="KW-0472">Membrane</keyword>
<dbReference type="PANTHER" id="PTHR23501:SF189">
    <property type="entry name" value="DRUG TRANSPORTER, PUTATIVE (AFU_ORTHOLOGUE AFUA_4G03920)-RELATED"/>
    <property type="match status" value="1"/>
</dbReference>
<dbReference type="AlphaFoldDB" id="A0A433A081"/>
<proteinExistence type="predicted"/>
<sequence length="125" mass="13051">MSKISVATTLLSFVQTLGAVVGLAMTGSIFNNALVGNLAALSITSSTAPELTSGNAEAIHLLSEPLRGQAVNAYVHALQLAFRVVIPCAALLFVATLFIKDYKMKSHNRSDVGESGNGSTIQMSK</sequence>
<evidence type="ECO:0008006" key="8">
    <source>
        <dbReference type="Google" id="ProtNLM"/>
    </source>
</evidence>
<protein>
    <recommendedName>
        <fullName evidence="8">Major facilitator superfamily domain-containing protein</fullName>
    </recommendedName>
</protein>
<evidence type="ECO:0000256" key="1">
    <source>
        <dbReference type="ARBA" id="ARBA00004141"/>
    </source>
</evidence>
<evidence type="ECO:0000256" key="4">
    <source>
        <dbReference type="ARBA" id="ARBA00023136"/>
    </source>
</evidence>
<dbReference type="PANTHER" id="PTHR23501">
    <property type="entry name" value="MAJOR FACILITATOR SUPERFAMILY"/>
    <property type="match status" value="1"/>
</dbReference>
<evidence type="ECO:0000256" key="5">
    <source>
        <dbReference type="SAM" id="Phobius"/>
    </source>
</evidence>
<dbReference type="Proteomes" id="UP000268093">
    <property type="component" value="Unassembled WGS sequence"/>
</dbReference>
<name>A0A433A081_9FUNG</name>
<comment type="caution">
    <text evidence="6">The sequence shown here is derived from an EMBL/GenBank/DDBJ whole genome shotgun (WGS) entry which is preliminary data.</text>
</comment>
<gene>
    <name evidence="6" type="ORF">BC936DRAFT_142553</name>
</gene>
<feature type="transmembrane region" description="Helical" evidence="5">
    <location>
        <begin position="80"/>
        <end position="99"/>
    </location>
</feature>
<keyword evidence="2 5" id="KW-0812">Transmembrane</keyword>
<keyword evidence="3 5" id="KW-1133">Transmembrane helix</keyword>
<dbReference type="GO" id="GO:0005886">
    <property type="term" value="C:plasma membrane"/>
    <property type="evidence" value="ECO:0007669"/>
    <property type="project" value="TreeGrafter"/>
</dbReference>
<keyword evidence="7" id="KW-1185">Reference proteome</keyword>
<dbReference type="EMBL" id="RBNI01023153">
    <property type="protein sequence ID" value="RUO96141.1"/>
    <property type="molecule type" value="Genomic_DNA"/>
</dbReference>
<evidence type="ECO:0000256" key="2">
    <source>
        <dbReference type="ARBA" id="ARBA00022692"/>
    </source>
</evidence>
<evidence type="ECO:0000256" key="3">
    <source>
        <dbReference type="ARBA" id="ARBA00022989"/>
    </source>
</evidence>
<dbReference type="GO" id="GO:0022857">
    <property type="term" value="F:transmembrane transporter activity"/>
    <property type="evidence" value="ECO:0007669"/>
    <property type="project" value="TreeGrafter"/>
</dbReference>